<reference evidence="1 2" key="1">
    <citation type="submission" date="2024-05" db="EMBL/GenBank/DDBJ databases">
        <authorList>
            <person name="Wallberg A."/>
        </authorList>
    </citation>
    <scope>NUCLEOTIDE SEQUENCE [LARGE SCALE GENOMIC DNA]</scope>
</reference>
<dbReference type="Pfam" id="PF15013">
    <property type="entry name" value="CCSMST1"/>
    <property type="match status" value="1"/>
</dbReference>
<feature type="non-terminal residue" evidence="1">
    <location>
        <position position="114"/>
    </location>
</feature>
<sequence length="114" mass="13433">CSHLSLWSYLGLHTTSLATNKSQGLSQRAKFLMYRIYALPWQTLIRERQPTRPSNLQTYSVCASVATFLIYFLYLREPNDVDEEMSRPIWERLPGIDPERAEKMMEMDKRLGFQ</sequence>
<comment type="caution">
    <text evidence="1">The sequence shown here is derived from an EMBL/GenBank/DDBJ whole genome shotgun (WGS) entry which is preliminary data.</text>
</comment>
<organism evidence="1 2">
    <name type="scientific">Meganyctiphanes norvegica</name>
    <name type="common">Northern krill</name>
    <name type="synonym">Thysanopoda norvegica</name>
    <dbReference type="NCBI Taxonomy" id="48144"/>
    <lineage>
        <taxon>Eukaryota</taxon>
        <taxon>Metazoa</taxon>
        <taxon>Ecdysozoa</taxon>
        <taxon>Arthropoda</taxon>
        <taxon>Crustacea</taxon>
        <taxon>Multicrustacea</taxon>
        <taxon>Malacostraca</taxon>
        <taxon>Eumalacostraca</taxon>
        <taxon>Eucarida</taxon>
        <taxon>Euphausiacea</taxon>
        <taxon>Euphausiidae</taxon>
        <taxon>Meganyctiphanes</taxon>
    </lineage>
</organism>
<dbReference type="Proteomes" id="UP001497623">
    <property type="component" value="Unassembled WGS sequence"/>
</dbReference>
<dbReference type="EMBL" id="CAXKWB010122858">
    <property type="protein sequence ID" value="CAL4237919.1"/>
    <property type="molecule type" value="Genomic_DNA"/>
</dbReference>
<name>A0AAV2STY4_MEGNR</name>
<accession>A0AAV2STY4</accession>
<feature type="non-terminal residue" evidence="1">
    <location>
        <position position="1"/>
    </location>
</feature>
<dbReference type="AlphaFoldDB" id="A0AAV2STY4"/>
<evidence type="ECO:0000313" key="1">
    <source>
        <dbReference type="EMBL" id="CAL4237919.1"/>
    </source>
</evidence>
<proteinExistence type="predicted"/>
<evidence type="ECO:0000313" key="2">
    <source>
        <dbReference type="Proteomes" id="UP001497623"/>
    </source>
</evidence>
<keyword evidence="2" id="KW-1185">Reference proteome</keyword>
<dbReference type="InterPro" id="IPR029160">
    <property type="entry name" value="UQCC4"/>
</dbReference>
<gene>
    <name evidence="1" type="ORF">MNOR_LOCUS40411</name>
</gene>
<protein>
    <submittedName>
        <fullName evidence="1">Uncharacterized protein</fullName>
    </submittedName>
</protein>